<keyword evidence="10" id="KW-1185">Reference proteome</keyword>
<dbReference type="InterPro" id="IPR003362">
    <property type="entry name" value="Bact_transf"/>
</dbReference>
<dbReference type="RefSeq" id="WP_245797195.1">
    <property type="nucleotide sequence ID" value="NZ_FUYZ01000009.1"/>
</dbReference>
<keyword evidence="3 9" id="KW-0808">Transferase</keyword>
<name>A0A1T5G2H3_9FLAO</name>
<dbReference type="PANTHER" id="PTHR30576">
    <property type="entry name" value="COLANIC BIOSYNTHESIS UDP-GLUCOSE LIPID CARRIER TRANSFERASE"/>
    <property type="match status" value="1"/>
</dbReference>
<feature type="transmembrane region" description="Helical" evidence="7">
    <location>
        <begin position="98"/>
        <end position="118"/>
    </location>
</feature>
<feature type="domain" description="Bacterial sugar transferase" evidence="8">
    <location>
        <begin position="250"/>
        <end position="435"/>
    </location>
</feature>
<dbReference type="EMBL" id="FUYZ01000009">
    <property type="protein sequence ID" value="SKC02673.1"/>
    <property type="molecule type" value="Genomic_DNA"/>
</dbReference>
<gene>
    <name evidence="9" type="ORF">SAMN05660477_02529</name>
</gene>
<dbReference type="Pfam" id="PF02397">
    <property type="entry name" value="Bac_transf"/>
    <property type="match status" value="1"/>
</dbReference>
<organism evidence="9 10">
    <name type="scientific">Soonwooa buanensis</name>
    <dbReference type="NCBI Taxonomy" id="619805"/>
    <lineage>
        <taxon>Bacteria</taxon>
        <taxon>Pseudomonadati</taxon>
        <taxon>Bacteroidota</taxon>
        <taxon>Flavobacteriia</taxon>
        <taxon>Flavobacteriales</taxon>
        <taxon>Weeksellaceae</taxon>
        <taxon>Chryseobacterium group</taxon>
        <taxon>Soonwooa</taxon>
    </lineage>
</organism>
<comment type="similarity">
    <text evidence="2">Belongs to the bacterial sugar transferase family.</text>
</comment>
<evidence type="ECO:0000256" key="3">
    <source>
        <dbReference type="ARBA" id="ARBA00022679"/>
    </source>
</evidence>
<evidence type="ECO:0000313" key="9">
    <source>
        <dbReference type="EMBL" id="SKC02673.1"/>
    </source>
</evidence>
<dbReference type="PANTHER" id="PTHR30576:SF0">
    <property type="entry name" value="UNDECAPRENYL-PHOSPHATE N-ACETYLGALACTOSAMINYL 1-PHOSPHATE TRANSFERASE-RELATED"/>
    <property type="match status" value="1"/>
</dbReference>
<comment type="subcellular location">
    <subcellularLocation>
        <location evidence="1">Membrane</location>
        <topology evidence="1">Multi-pass membrane protein</topology>
    </subcellularLocation>
</comment>
<proteinExistence type="inferred from homology"/>
<dbReference type="STRING" id="619805.SAMN05660477_02529"/>
<keyword evidence="6 7" id="KW-0472">Membrane</keyword>
<evidence type="ECO:0000259" key="8">
    <source>
        <dbReference type="Pfam" id="PF02397"/>
    </source>
</evidence>
<accession>A0A1T5G2H3</accession>
<dbReference type="GO" id="GO:0016020">
    <property type="term" value="C:membrane"/>
    <property type="evidence" value="ECO:0007669"/>
    <property type="project" value="UniProtKB-SubCell"/>
</dbReference>
<dbReference type="NCBIfam" id="TIGR03025">
    <property type="entry name" value="EPS_sugtrans"/>
    <property type="match status" value="1"/>
</dbReference>
<sequence length="442" mass="51443">MILLDMILVASVFVIFYYRNFEWKYDSVEIEQNLLSTALLCLFWILLSGRTRLYHVPRSLTFTSYLERIIVHIFIFFLGVILLGKVSNNEFLKTERFYLAGFMLLVMIPFKSLVFSLLKYIRTLGKNHRNVMLIGESTSTEILKEIIETRPDYGYKIYDYPHSKIDINELITFWKKEGIHTVFLPSENCLEADLERKIFLAAESNKVIISLVPNIIQNNFFEYDINYIVTLPVLTPTKYPLDYFTNALLKRCFDIVFSVVVLFGVCSWLFPIIAILIKLDSKGSIFFKQKRYGFHEEIFECWKFRTMVNNADSTTKTTEVGDKRITKLGKFLRKSSIDELPQFINVFKGEMSVIGPRPHMLLVDEFYKPKISRYSIRSLVKPGITGLAQVNGLRGDDGDMNIQMKKRALADAFYVKNWSFSLDFVIILKTIYLVIVGDKNAR</sequence>
<dbReference type="GO" id="GO:0016780">
    <property type="term" value="F:phosphotransferase activity, for other substituted phosphate groups"/>
    <property type="evidence" value="ECO:0007669"/>
    <property type="project" value="TreeGrafter"/>
</dbReference>
<reference evidence="9 10" key="1">
    <citation type="submission" date="2017-02" db="EMBL/GenBank/DDBJ databases">
        <authorList>
            <person name="Peterson S.W."/>
        </authorList>
    </citation>
    <scope>NUCLEOTIDE SEQUENCE [LARGE SCALE GENOMIC DNA]</scope>
    <source>
        <strain evidence="9 10">DSM 22323</strain>
    </source>
</reference>
<evidence type="ECO:0000313" key="10">
    <source>
        <dbReference type="Proteomes" id="UP000191112"/>
    </source>
</evidence>
<feature type="transmembrane region" description="Helical" evidence="7">
    <location>
        <begin position="6"/>
        <end position="21"/>
    </location>
</feature>
<keyword evidence="4 7" id="KW-0812">Transmembrane</keyword>
<evidence type="ECO:0000256" key="1">
    <source>
        <dbReference type="ARBA" id="ARBA00004141"/>
    </source>
</evidence>
<evidence type="ECO:0000256" key="4">
    <source>
        <dbReference type="ARBA" id="ARBA00022692"/>
    </source>
</evidence>
<dbReference type="AlphaFoldDB" id="A0A1T5G2H3"/>
<dbReference type="InterPro" id="IPR017475">
    <property type="entry name" value="EPS_sugar_tfrase"/>
</dbReference>
<feature type="transmembrane region" description="Helical" evidence="7">
    <location>
        <begin position="255"/>
        <end position="277"/>
    </location>
</feature>
<evidence type="ECO:0000256" key="6">
    <source>
        <dbReference type="ARBA" id="ARBA00023136"/>
    </source>
</evidence>
<keyword evidence="5 7" id="KW-1133">Transmembrane helix</keyword>
<protein>
    <submittedName>
        <fullName evidence="9">Putative colanic acid biosysnthesis UDP-glucose lipid carrier transferase</fullName>
    </submittedName>
</protein>
<evidence type="ECO:0000256" key="5">
    <source>
        <dbReference type="ARBA" id="ARBA00022989"/>
    </source>
</evidence>
<feature type="transmembrane region" description="Helical" evidence="7">
    <location>
        <begin position="69"/>
        <end position="86"/>
    </location>
</feature>
<evidence type="ECO:0000256" key="7">
    <source>
        <dbReference type="SAM" id="Phobius"/>
    </source>
</evidence>
<dbReference type="Proteomes" id="UP000191112">
    <property type="component" value="Unassembled WGS sequence"/>
</dbReference>
<feature type="transmembrane region" description="Helical" evidence="7">
    <location>
        <begin position="33"/>
        <end position="49"/>
    </location>
</feature>
<evidence type="ECO:0000256" key="2">
    <source>
        <dbReference type="ARBA" id="ARBA00006464"/>
    </source>
</evidence>